<comment type="caution">
    <text evidence="4">The sequence shown here is derived from an EMBL/GenBank/DDBJ whole genome shotgun (WGS) entry which is preliminary data.</text>
</comment>
<dbReference type="InterPro" id="IPR043128">
    <property type="entry name" value="Rev_trsase/Diguanyl_cyclase"/>
</dbReference>
<dbReference type="InterPro" id="IPR021109">
    <property type="entry name" value="Peptidase_aspartic_dom_sf"/>
</dbReference>
<feature type="compositionally biased region" description="Low complexity" evidence="1">
    <location>
        <begin position="596"/>
        <end position="613"/>
    </location>
</feature>
<dbReference type="SUPFAM" id="SSF56672">
    <property type="entry name" value="DNA/RNA polymerases"/>
    <property type="match status" value="1"/>
</dbReference>
<dbReference type="Gene3D" id="3.30.70.270">
    <property type="match status" value="1"/>
</dbReference>
<feature type="region of interest" description="Disordered" evidence="1">
    <location>
        <begin position="923"/>
        <end position="945"/>
    </location>
</feature>
<gene>
    <name evidence="4" type="ORF">Tci_015101</name>
</gene>
<evidence type="ECO:0000313" key="4">
    <source>
        <dbReference type="EMBL" id="GEU43123.1"/>
    </source>
</evidence>
<feature type="domain" description="Reverse transcriptase Ty1/copia-type" evidence="2">
    <location>
        <begin position="497"/>
        <end position="560"/>
    </location>
</feature>
<organism evidence="4">
    <name type="scientific">Tanacetum cinerariifolium</name>
    <name type="common">Dalmatian daisy</name>
    <name type="synonym">Chrysanthemum cinerariifolium</name>
    <dbReference type="NCBI Taxonomy" id="118510"/>
    <lineage>
        <taxon>Eukaryota</taxon>
        <taxon>Viridiplantae</taxon>
        <taxon>Streptophyta</taxon>
        <taxon>Embryophyta</taxon>
        <taxon>Tracheophyta</taxon>
        <taxon>Spermatophyta</taxon>
        <taxon>Magnoliopsida</taxon>
        <taxon>eudicotyledons</taxon>
        <taxon>Gunneridae</taxon>
        <taxon>Pentapetalae</taxon>
        <taxon>asterids</taxon>
        <taxon>campanulids</taxon>
        <taxon>Asterales</taxon>
        <taxon>Asteraceae</taxon>
        <taxon>Asteroideae</taxon>
        <taxon>Anthemideae</taxon>
        <taxon>Anthemidinae</taxon>
        <taxon>Tanacetum</taxon>
    </lineage>
</organism>
<protein>
    <recommendedName>
        <fullName evidence="5">Reverse transcriptase domain-containing protein</fullName>
    </recommendedName>
</protein>
<dbReference type="Gene3D" id="2.40.70.10">
    <property type="entry name" value="Acid Proteases"/>
    <property type="match status" value="1"/>
</dbReference>
<evidence type="ECO:0000259" key="2">
    <source>
        <dbReference type="Pfam" id="PF07727"/>
    </source>
</evidence>
<dbReference type="PANTHER" id="PTHR33067">
    <property type="entry name" value="RNA-DIRECTED DNA POLYMERASE-RELATED"/>
    <property type="match status" value="1"/>
</dbReference>
<evidence type="ECO:0000256" key="1">
    <source>
        <dbReference type="SAM" id="MobiDB-lite"/>
    </source>
</evidence>
<dbReference type="InterPro" id="IPR041577">
    <property type="entry name" value="RT_RNaseH_2"/>
</dbReference>
<reference evidence="4" key="1">
    <citation type="journal article" date="2019" name="Sci. Rep.">
        <title>Draft genome of Tanacetum cinerariifolium, the natural source of mosquito coil.</title>
        <authorList>
            <person name="Yamashiro T."/>
            <person name="Shiraishi A."/>
            <person name="Satake H."/>
            <person name="Nakayama K."/>
        </authorList>
    </citation>
    <scope>NUCLEOTIDE SEQUENCE</scope>
</reference>
<feature type="domain" description="Reverse transcriptase Ty1/copia-type" evidence="2">
    <location>
        <begin position="239"/>
        <end position="342"/>
    </location>
</feature>
<dbReference type="InterPro" id="IPR013103">
    <property type="entry name" value="RVT_2"/>
</dbReference>
<dbReference type="InterPro" id="IPR043502">
    <property type="entry name" value="DNA/RNA_pol_sf"/>
</dbReference>
<accession>A0A6L2K1D3</accession>
<proteinExistence type="predicted"/>
<dbReference type="PANTHER" id="PTHR33067:SF35">
    <property type="entry name" value="ASPARTIC PEPTIDASE DDI1-TYPE DOMAIN-CONTAINING PROTEIN"/>
    <property type="match status" value="1"/>
</dbReference>
<evidence type="ECO:0008006" key="5">
    <source>
        <dbReference type="Google" id="ProtNLM"/>
    </source>
</evidence>
<evidence type="ECO:0000259" key="3">
    <source>
        <dbReference type="Pfam" id="PF17919"/>
    </source>
</evidence>
<sequence length="1561" mass="177544">MQLFATVEIHKSMSTMVDVLKNESKAKEDKYLEEIIDLGKKKKALENVVYKIELAKESRLKMHAKQNDPIAKDKKVNIAPIDYAALNKLIDLESLSLKSKKNNEAHDYYLQETKEHADPIRRIIEQARALNSIDEYLGCSKHMTGQRSQLTNFVSKFMGIVRFGNDHVAEVKGFGDYQIGNVTISQAPSKKAYRIYNRRNRFSMETIHLEFDELISMASKLFGSGPELQFMTPGTIFKQDEFGGVLKNKERLVAKGFRHEEGTDFKDSFTSVARLEAIRIFFANANKNMTIYQMDVKTVFLNDELREEVYVSQPEGFVDQDSPTHVYKLKRALYGLKQALRACIPDLVFAVCMCARYQARPIEKYLHAVKWIFQYLRGATNIGLWYSKDTSIALTTYANVDHAGYQDTRRSTFGSVKFLGDKLFRCSSKMQKSMEFDDLCHKILHEALTSQESSLNMQSSHTPLELFVKPKNFKESMLEPSWIEAMQEEIHKFERLQVWELVPCPDLVMLIKLNWIFKVKKDEFRGVLKNKSRLVAKGYRQEDGIDFEELVAPVARIEAICNRYDKKGTKSNQNQTKPSTKQKAWKSQQSKCMQTRSSSRLFSNPSSNSTPSTHPNLKGRNRRRSKQRIEEFNLDELSPPIVTMADQCIMAQLLQEPTEAYEDAIVVPAITADNFELKHGLLTLVRKKQFFGHDKEDPHAHRFDESFSEAWDRFKDLLQACPHHGFLELHQLDTYNALNSKDQDSLNSIVGGNFLDKMPRECLAIIESKSKVRYSCNKPIVAKVSTNPSTSGISHDVVELKDMVKALLLDKKSQNQSPAPVKAVEETYQAPAYQALAPQTQSVLKEDFSAYIKANDAVMINTETQGQSMQNQLTNLTDLITKFVNSNSASTSSSGTLPSNTIANPRSDLKAITTRSALVIAPVSAPKPNPKSSIPYPSRKNDESNRKKIDNQIEKFYQFFKDMSFKISFADALILMPKFASTLKALIGNKEKLSEMAQTSLNEHCSAVLLKKLLEKLGDPSKFLIPCDFLGMAECLALADLGASINLMPFSIWKILSLPDLTPTCMTLELADRSISRLVRVAEDVYVKEGSFHFLADIVVVDFDADPRIPLILGRSFLKTQRALIDVFEANYSDMTAKRIDVIDMACKEYSQEVLGFSDVIVRGIPTPYYDLIVSTTSSTLTPFENSDFLLEEVDAFHAIKDDHTSPEFYQPYLDPEGDILLLEAFLNDDPSLPPLNQGSYFPEVPKELKICDAKYDKSSIDEPSDVELKDQPPHLEYAFLEGDNKLPVIIAKDLSVEEKTAIITVLKSQKRAIAWKLFDIKGHASFYRRFIKDFSKIARLVTRLLEKDTPFIFSKECVEAFQTLKRKLAEAPILITPDWDIPFELMCDASNFAIGAVLEKRQDKHFRPIYYASKTMTEKKSNYNTNEKEMLAVEFTFKVIDTKGAKNLAADYLSQLENPHQNVLDPKEINKSFPLETLNLVSTRGNQSTLWFANFTNYHAGNFVVKGMSSQQKSKFFKDVKHYFWDDPFLFKICADQVIRRCASGQEAIEILKACHYGPT</sequence>
<dbReference type="Pfam" id="PF07727">
    <property type="entry name" value="RVT_2"/>
    <property type="match status" value="2"/>
</dbReference>
<feature type="region of interest" description="Disordered" evidence="1">
    <location>
        <begin position="567"/>
        <end position="625"/>
    </location>
</feature>
<dbReference type="EMBL" id="BKCJ010001665">
    <property type="protein sequence ID" value="GEU43123.1"/>
    <property type="molecule type" value="Genomic_DNA"/>
</dbReference>
<name>A0A6L2K1D3_TANCI</name>
<feature type="compositionally biased region" description="Polar residues" evidence="1">
    <location>
        <begin position="570"/>
        <end position="595"/>
    </location>
</feature>
<dbReference type="Pfam" id="PF17919">
    <property type="entry name" value="RT_RNaseH_2"/>
    <property type="match status" value="1"/>
</dbReference>
<feature type="domain" description="Reverse transcriptase/retrotransposon-derived protein RNase H-like" evidence="3">
    <location>
        <begin position="1355"/>
        <end position="1439"/>
    </location>
</feature>
<dbReference type="CDD" id="cd00303">
    <property type="entry name" value="retropepsin_like"/>
    <property type="match status" value="1"/>
</dbReference>